<dbReference type="InterPro" id="IPR048319">
    <property type="entry name" value="Vps52_CC"/>
</dbReference>
<dbReference type="Gramene" id="GBG65955">
    <property type="protein sequence ID" value="GBG65955"/>
    <property type="gene ID" value="CBR_g54934"/>
</dbReference>
<reference evidence="9 10" key="1">
    <citation type="journal article" date="2018" name="Cell">
        <title>The Chara Genome: Secondary Complexity and Implications for Plant Terrestrialization.</title>
        <authorList>
            <person name="Nishiyama T."/>
            <person name="Sakayama H."/>
            <person name="Vries J.D."/>
            <person name="Buschmann H."/>
            <person name="Saint-Marcoux D."/>
            <person name="Ullrich K.K."/>
            <person name="Haas F.B."/>
            <person name="Vanderstraeten L."/>
            <person name="Becker D."/>
            <person name="Lang D."/>
            <person name="Vosolsobe S."/>
            <person name="Rombauts S."/>
            <person name="Wilhelmsson P.K.I."/>
            <person name="Janitza P."/>
            <person name="Kern R."/>
            <person name="Heyl A."/>
            <person name="Rumpler F."/>
            <person name="Villalobos L.I.A.C."/>
            <person name="Clay J.M."/>
            <person name="Skokan R."/>
            <person name="Toyoda A."/>
            <person name="Suzuki Y."/>
            <person name="Kagoshima H."/>
            <person name="Schijlen E."/>
            <person name="Tajeshwar N."/>
            <person name="Catarino B."/>
            <person name="Hetherington A.J."/>
            <person name="Saltykova A."/>
            <person name="Bonnot C."/>
            <person name="Breuninger H."/>
            <person name="Symeonidi A."/>
            <person name="Radhakrishnan G.V."/>
            <person name="Van Nieuwerburgh F."/>
            <person name="Deforce D."/>
            <person name="Chang C."/>
            <person name="Karol K.G."/>
            <person name="Hedrich R."/>
            <person name="Ulvskov P."/>
            <person name="Glockner G."/>
            <person name="Delwiche C.F."/>
            <person name="Petrasek J."/>
            <person name="Van de Peer Y."/>
            <person name="Friml J."/>
            <person name="Beilby M."/>
            <person name="Dolan L."/>
            <person name="Kohara Y."/>
            <person name="Sugano S."/>
            <person name="Fujiyama A."/>
            <person name="Delaux P.-M."/>
            <person name="Quint M."/>
            <person name="TheiBen G."/>
            <person name="Hagemann M."/>
            <person name="Harholt J."/>
            <person name="Dunand C."/>
            <person name="Zachgo S."/>
            <person name="Langdale J."/>
            <person name="Maumus F."/>
            <person name="Straeten D.V.D."/>
            <person name="Gould S.B."/>
            <person name="Rensing S.A."/>
        </authorList>
    </citation>
    <scope>NUCLEOTIDE SEQUENCE [LARGE SCALE GENOMIC DNA]</scope>
    <source>
        <strain evidence="9 10">S276</strain>
    </source>
</reference>
<dbReference type="Pfam" id="PF20655">
    <property type="entry name" value="Vps52_C"/>
    <property type="match status" value="1"/>
</dbReference>
<evidence type="ECO:0000256" key="3">
    <source>
        <dbReference type="ARBA" id="ARBA00022448"/>
    </source>
</evidence>
<accession>A0A388K7C1</accession>
<evidence type="ECO:0008006" key="11">
    <source>
        <dbReference type="Google" id="ProtNLM"/>
    </source>
</evidence>
<dbReference type="EMBL" id="BFEA01000068">
    <property type="protein sequence ID" value="GBG65955.1"/>
    <property type="molecule type" value="Genomic_DNA"/>
</dbReference>
<sequence>MELPGRKAPQRQESRMVASADASSPQHGDSVQGFQFSAYDLSLGDDSLVDDVSLEGLEEELEHFQGQEVVSSILGQGSELREFARDVEEKLRQVELESIQDYIKESDNLVLLHTQIRECDSILGKMEELLGGFQADLGAISSEIKNLQEQSMSMGIKLRNRKDVEGKLAKFLEDIVLSPELIDNIFEGEMNEAYLKSLETLSRKLIFTYEHPTARTAASLKDVEPELEKLRVKAVAKSREFLLQKLYALRKPKTNVQILQQNVLLRHKYLATFLREHGKEIYPEIRNAYVDTMGKVLCAHFKTYIQALMKVQLDLVSKNDLIAAEDLKTGGLFSRVTSKEVLKNRSAVFSLGDRAAVLKEIDQPAIIPHIAEGSGQRYPYEVLFRSIHKLLMDTATSE</sequence>
<feature type="domain" description="Vps52 coiled-coil" evidence="7">
    <location>
        <begin position="101"/>
        <end position="274"/>
    </location>
</feature>
<evidence type="ECO:0000256" key="4">
    <source>
        <dbReference type="ARBA" id="ARBA00022927"/>
    </source>
</evidence>
<dbReference type="Pfam" id="PF04129">
    <property type="entry name" value="Vps52_CC"/>
    <property type="match status" value="1"/>
</dbReference>
<dbReference type="GO" id="GO:0042147">
    <property type="term" value="P:retrograde transport, endosome to Golgi"/>
    <property type="evidence" value="ECO:0007669"/>
    <property type="project" value="TreeGrafter"/>
</dbReference>
<keyword evidence="5" id="KW-0333">Golgi apparatus</keyword>
<dbReference type="InterPro" id="IPR048361">
    <property type="entry name" value="Vps52_C"/>
</dbReference>
<gene>
    <name evidence="9" type="ORF">CBR_g54934</name>
</gene>
<dbReference type="InterPro" id="IPR007258">
    <property type="entry name" value="Vps52"/>
</dbReference>
<keyword evidence="3" id="KW-0813">Transport</keyword>
<dbReference type="GO" id="GO:0019905">
    <property type="term" value="F:syntaxin binding"/>
    <property type="evidence" value="ECO:0007669"/>
    <property type="project" value="TreeGrafter"/>
</dbReference>
<keyword evidence="4" id="KW-0653">Protein transport</keyword>
<dbReference type="GO" id="GO:0005829">
    <property type="term" value="C:cytosol"/>
    <property type="evidence" value="ECO:0007669"/>
    <property type="project" value="GOC"/>
</dbReference>
<dbReference type="PANTHER" id="PTHR14190:SF7">
    <property type="entry name" value="VACUOLAR PROTEIN SORTING-ASSOCIATED PROTEIN 52 HOMOLOG"/>
    <property type="match status" value="1"/>
</dbReference>
<dbReference type="GO" id="GO:0006896">
    <property type="term" value="P:Golgi to vacuole transport"/>
    <property type="evidence" value="ECO:0007669"/>
    <property type="project" value="TreeGrafter"/>
</dbReference>
<evidence type="ECO:0000256" key="2">
    <source>
        <dbReference type="ARBA" id="ARBA00008180"/>
    </source>
</evidence>
<dbReference type="PANTHER" id="PTHR14190">
    <property type="entry name" value="SUPPRESSOR OF ACTIN MUTATIONS 2/VACUOLAR PROTEIN SORTING 52"/>
    <property type="match status" value="1"/>
</dbReference>
<feature type="domain" description="Vps52 C-terminal" evidence="8">
    <location>
        <begin position="291"/>
        <end position="398"/>
    </location>
</feature>
<proteinExistence type="inferred from homology"/>
<keyword evidence="10" id="KW-1185">Reference proteome</keyword>
<evidence type="ECO:0000256" key="5">
    <source>
        <dbReference type="ARBA" id="ARBA00023034"/>
    </source>
</evidence>
<organism evidence="9 10">
    <name type="scientific">Chara braunii</name>
    <name type="common">Braun's stonewort</name>
    <dbReference type="NCBI Taxonomy" id="69332"/>
    <lineage>
        <taxon>Eukaryota</taxon>
        <taxon>Viridiplantae</taxon>
        <taxon>Streptophyta</taxon>
        <taxon>Charophyceae</taxon>
        <taxon>Charales</taxon>
        <taxon>Characeae</taxon>
        <taxon>Chara</taxon>
    </lineage>
</organism>
<evidence type="ECO:0000256" key="1">
    <source>
        <dbReference type="ARBA" id="ARBA00004601"/>
    </source>
</evidence>
<comment type="caution">
    <text evidence="9">The sequence shown here is derived from an EMBL/GenBank/DDBJ whole genome shotgun (WGS) entry which is preliminary data.</text>
</comment>
<comment type="similarity">
    <text evidence="2">Belongs to the VPS52 family.</text>
</comment>
<feature type="compositionally biased region" description="Polar residues" evidence="6">
    <location>
        <begin position="21"/>
        <end position="31"/>
    </location>
</feature>
<dbReference type="Proteomes" id="UP000265515">
    <property type="component" value="Unassembled WGS sequence"/>
</dbReference>
<protein>
    <recommendedName>
        <fullName evidence="11">Vacuolar protein sorting-associated protein 52 homolog</fullName>
    </recommendedName>
</protein>
<evidence type="ECO:0000313" key="9">
    <source>
        <dbReference type="EMBL" id="GBG65955.1"/>
    </source>
</evidence>
<feature type="region of interest" description="Disordered" evidence="6">
    <location>
        <begin position="1"/>
        <end position="31"/>
    </location>
</feature>
<comment type="subcellular location">
    <subcellularLocation>
        <location evidence="1">Golgi apparatus</location>
        <location evidence="1">trans-Golgi network</location>
    </subcellularLocation>
</comment>
<dbReference type="OrthoDB" id="19482at2759"/>
<dbReference type="STRING" id="69332.A0A388K7C1"/>
<dbReference type="AlphaFoldDB" id="A0A388K7C1"/>
<name>A0A388K7C1_CHABU</name>
<evidence type="ECO:0000259" key="8">
    <source>
        <dbReference type="Pfam" id="PF20655"/>
    </source>
</evidence>
<dbReference type="GO" id="GO:0032456">
    <property type="term" value="P:endocytic recycling"/>
    <property type="evidence" value="ECO:0007669"/>
    <property type="project" value="TreeGrafter"/>
</dbReference>
<dbReference type="OMA" id="NERDSKW"/>
<dbReference type="GO" id="GO:0000938">
    <property type="term" value="C:GARP complex"/>
    <property type="evidence" value="ECO:0007669"/>
    <property type="project" value="TreeGrafter"/>
</dbReference>
<evidence type="ECO:0000259" key="7">
    <source>
        <dbReference type="Pfam" id="PF04129"/>
    </source>
</evidence>
<evidence type="ECO:0000313" key="10">
    <source>
        <dbReference type="Proteomes" id="UP000265515"/>
    </source>
</evidence>
<evidence type="ECO:0000256" key="6">
    <source>
        <dbReference type="SAM" id="MobiDB-lite"/>
    </source>
</evidence>
<dbReference type="GO" id="GO:0015031">
    <property type="term" value="P:protein transport"/>
    <property type="evidence" value="ECO:0007669"/>
    <property type="project" value="UniProtKB-KW"/>
</dbReference>